<keyword evidence="3" id="KW-1185">Reference proteome</keyword>
<name>A0ABV8LCH5_9NOCA</name>
<evidence type="ECO:0000313" key="3">
    <source>
        <dbReference type="Proteomes" id="UP001595767"/>
    </source>
</evidence>
<evidence type="ECO:0000256" key="1">
    <source>
        <dbReference type="SAM" id="Phobius"/>
    </source>
</evidence>
<keyword evidence="1" id="KW-1133">Transmembrane helix</keyword>
<dbReference type="Proteomes" id="UP001595767">
    <property type="component" value="Unassembled WGS sequence"/>
</dbReference>
<sequence>MPEAERYRPDGRAAVMIDLAAGLRTRIVVAIVVSGGIGLLGIWCALTGRVAGGARIATIVALVVSVLLLTLALGSAALWRVLTRPRALVVDGTGVRWLDPRGGPWAVHWSELAAISVSRTVNRSPRRVVPSAMVRLDLFPADPGFRQRHPELERLWEFHRVRRGYRIPLGEIPDSWRVVERLDEGLRRYGGPRYRGVCDEGFTVGLF</sequence>
<reference evidence="3" key="1">
    <citation type="journal article" date="2019" name="Int. J. Syst. Evol. Microbiol.">
        <title>The Global Catalogue of Microorganisms (GCM) 10K type strain sequencing project: providing services to taxonomists for standard genome sequencing and annotation.</title>
        <authorList>
            <consortium name="The Broad Institute Genomics Platform"/>
            <consortium name="The Broad Institute Genome Sequencing Center for Infectious Disease"/>
            <person name="Wu L."/>
            <person name="Ma J."/>
        </authorList>
    </citation>
    <scope>NUCLEOTIDE SEQUENCE [LARGE SCALE GENOMIC DNA]</scope>
    <source>
        <strain evidence="3">CGMCC 4.7204</strain>
    </source>
</reference>
<protein>
    <recommendedName>
        <fullName evidence="4">PH (Pleckstrin Homology) domain-containing protein</fullName>
    </recommendedName>
</protein>
<keyword evidence="1" id="KW-0472">Membrane</keyword>
<feature type="transmembrane region" description="Helical" evidence="1">
    <location>
        <begin position="27"/>
        <end position="50"/>
    </location>
</feature>
<feature type="transmembrane region" description="Helical" evidence="1">
    <location>
        <begin position="56"/>
        <end position="79"/>
    </location>
</feature>
<evidence type="ECO:0000313" key="2">
    <source>
        <dbReference type="EMBL" id="MFC4128449.1"/>
    </source>
</evidence>
<evidence type="ECO:0008006" key="4">
    <source>
        <dbReference type="Google" id="ProtNLM"/>
    </source>
</evidence>
<keyword evidence="1" id="KW-0812">Transmembrane</keyword>
<proteinExistence type="predicted"/>
<dbReference type="EMBL" id="JBHSBA010000015">
    <property type="protein sequence ID" value="MFC4128449.1"/>
    <property type="molecule type" value="Genomic_DNA"/>
</dbReference>
<gene>
    <name evidence="2" type="ORF">ACFOW8_26325</name>
</gene>
<comment type="caution">
    <text evidence="2">The sequence shown here is derived from an EMBL/GenBank/DDBJ whole genome shotgun (WGS) entry which is preliminary data.</text>
</comment>
<organism evidence="2 3">
    <name type="scientific">Nocardia rhizosphaerae</name>
    <dbReference type="NCBI Taxonomy" id="1691571"/>
    <lineage>
        <taxon>Bacteria</taxon>
        <taxon>Bacillati</taxon>
        <taxon>Actinomycetota</taxon>
        <taxon>Actinomycetes</taxon>
        <taxon>Mycobacteriales</taxon>
        <taxon>Nocardiaceae</taxon>
        <taxon>Nocardia</taxon>
    </lineage>
</organism>
<dbReference type="RefSeq" id="WP_378554213.1">
    <property type="nucleotide sequence ID" value="NZ_JBHSBA010000015.1"/>
</dbReference>
<accession>A0ABV8LCH5</accession>